<keyword evidence="2" id="KW-0812">Transmembrane</keyword>
<evidence type="ECO:0000259" key="5">
    <source>
        <dbReference type="Pfam" id="PF04357"/>
    </source>
</evidence>
<dbReference type="InterPro" id="IPR007452">
    <property type="entry name" value="TamB_C"/>
</dbReference>
<accession>A0A7J5U3A5</accession>
<comment type="caution">
    <text evidence="6">The sequence shown here is derived from an EMBL/GenBank/DDBJ whole genome shotgun (WGS) entry which is preliminary data.</text>
</comment>
<sequence>MLAVVLLVLGFATLIATTSWGERIVTAQVNRYLAKKIKSPFRVGRISYKIPDYIELNDVFFQTPKGDTLLIGQRLFVDLDMLGLLDNRVAINQIDLEKVRLNISRTLPDTTFNFGYLLDAFVTPGKPQPAPTPLDTTTAPLDINLKAVTLKDVRVKYLDDVTGADVDAYVDTLRANFERTDVANNVYRLQDLTVDGLNTRARIYKGLPVPDSPPSPDTLDIALGKWQINRARWDVNLVEQKLTTAGQLQTLAMETDYFFLNSERLGVKSLVLTGANVRYDDLTQPRQRTGVDYAHLDLRDVAFRGEQLRYNPQQISGQLRQGRMRDKSGLVLQRLDGDLLYTDKTTALTNLWIQTPKTLLRDQVVLRYDSIGQLARPGQANRVRVDVNLRQSVMALSDVLLLAPQLAGTFKNNEAATIRMNARATGTLAALNLPVLDLAALSGTRIRARGRLTNLTDTDRLGLDLTITEATTRLADIQRVVPKNTLPDAVDIPPQLRLSGRIRGRLNDLDLQTRLNTSWGNATFDGQLRGFVEGRNQGYSGTLALADFQAGKWLKDPKQYGPVTAIATVNGTGLDVKSMNTSFRVTVDEATLNGYRYQNVAASGQLARGVLNIKGVSDDPNARLQLDTRVGLLSDYPSITGTVDIAQLDLNRLKLYSEPLDLRGKLVLNMTSTDPAKPVGTLSTDGAVIRYGGQSYPLDEVFLKATADGGRKQIAARVPFAQLKLDGQFAYDRLYDIIVSEVSRYFAIPGLTYRNTPPPYDFKIDAKAYQHPLLKAFVPKLTRLDTVRLAAYLDNRNDTTFAASLRTGVIEYDSSLVRSANLLLRGTASGYVQPLPVGIAARNSLNTSVNRLLAPVSEQLPATRNGELFVRGQISSANASGLEIGLANLVGTAANNKLTFEVMSKDSSRRDVYGLRGQVAALGQDYRVQLAQNGLLLNYQNWSSDTTGYVQYGPAGLFVNTLRLRHRDEYIELASTEPYANAPLRVTIRNFNLTDAAKIANQDTTLASGQLDGTVVLRDYLGEDSDLSFVGSVNVDSLRVMDKPIGNMTGRFTNSTDGKVGINVALSGPDNQATLNGTYNGANSGLDLVVDLQKLAARTIEAFSFGELRQARGDLTGQFTVAGTTSNPKINGEVRFDSVAFNIKQLNATYRIDQERLQFSGSTVSLNNFTLTDTLGRTLNTSGTLTLANIPDVGYNLNVRANDFLALNAARKDNDYVYGQASVTANLRIRGTGTNASVVGTVRVEDDTKVSFVLPDDTPELNDARQTVTFINHNDTLALSKYLVKPKRDTVNTKIAFEELNNATISLNIEVDEKSEFTIVVDELNGDYLRARGNADLNVTIDPAGNIGILGRYEVTEGEYSLTYEVLKRQFKIQRGSSITWTGDPLSAQVDITAVYETRAAPANLVANEIAGQNNALYQNKMPFNVLLQIGNNLAKPSLNFDIVRPTNGNSNAIVAGGVTQTVDNKLALLRRDQSQINKQVFALLVLGNFISENTADFFSTGSGGGVGAGAENIARNSVSKILSEQLERFASSLIKGVDVNFNLNSTNQAATAKGPTGSRTDLNVGLSKSFLSGRLSVSVGRNFVLERPRESIERNQNEIFDNFSINYNLTPDGRYVVRGYRRNEQQTVLEGYVVETGVGFVITVDYNTFADLRRRRKEETL</sequence>
<evidence type="ECO:0000256" key="4">
    <source>
        <dbReference type="ARBA" id="ARBA00023136"/>
    </source>
</evidence>
<feature type="domain" description="Translocation and assembly module TamB C-terminal" evidence="5">
    <location>
        <begin position="1172"/>
        <end position="1627"/>
    </location>
</feature>
<proteinExistence type="predicted"/>
<dbReference type="Proteomes" id="UP000488299">
    <property type="component" value="Unassembled WGS sequence"/>
</dbReference>
<evidence type="ECO:0000313" key="7">
    <source>
        <dbReference type="Proteomes" id="UP000488299"/>
    </source>
</evidence>
<protein>
    <submittedName>
        <fullName evidence="6">Translocation/assembly module TamB</fullName>
    </submittedName>
</protein>
<dbReference type="GO" id="GO:0009306">
    <property type="term" value="P:protein secretion"/>
    <property type="evidence" value="ECO:0007669"/>
    <property type="project" value="InterPro"/>
</dbReference>
<gene>
    <name evidence="6" type="ORF">F5984_05695</name>
</gene>
<dbReference type="EMBL" id="WELI01000002">
    <property type="protein sequence ID" value="KAB7732289.1"/>
    <property type="molecule type" value="Genomic_DNA"/>
</dbReference>
<dbReference type="PANTHER" id="PTHR36985">
    <property type="entry name" value="TRANSLOCATION AND ASSEMBLY MODULE SUBUNIT TAMB"/>
    <property type="match status" value="1"/>
</dbReference>
<evidence type="ECO:0000256" key="3">
    <source>
        <dbReference type="ARBA" id="ARBA00022989"/>
    </source>
</evidence>
<name>A0A7J5U3A5_9BACT</name>
<dbReference type="GO" id="GO:0005886">
    <property type="term" value="C:plasma membrane"/>
    <property type="evidence" value="ECO:0007669"/>
    <property type="project" value="InterPro"/>
</dbReference>
<evidence type="ECO:0000313" key="6">
    <source>
        <dbReference type="EMBL" id="KAB7732289.1"/>
    </source>
</evidence>
<reference evidence="6 7" key="1">
    <citation type="submission" date="2019-10" db="EMBL/GenBank/DDBJ databases">
        <title>Rudanella paleaurantiibacter sp. nov., isolated from sludge.</title>
        <authorList>
            <person name="Xu S.Q."/>
        </authorList>
    </citation>
    <scope>NUCLEOTIDE SEQUENCE [LARGE SCALE GENOMIC DNA]</scope>
    <source>
        <strain evidence="6 7">HX-22-17</strain>
    </source>
</reference>
<evidence type="ECO:0000256" key="1">
    <source>
        <dbReference type="ARBA" id="ARBA00004167"/>
    </source>
</evidence>
<dbReference type="PANTHER" id="PTHR36985:SF1">
    <property type="entry name" value="TRANSLOCATION AND ASSEMBLY MODULE SUBUNIT TAMB"/>
    <property type="match status" value="1"/>
</dbReference>
<keyword evidence="3" id="KW-1133">Transmembrane helix</keyword>
<dbReference type="Pfam" id="PF04357">
    <property type="entry name" value="TamB"/>
    <property type="match status" value="1"/>
</dbReference>
<keyword evidence="7" id="KW-1185">Reference proteome</keyword>
<evidence type="ECO:0000256" key="2">
    <source>
        <dbReference type="ARBA" id="ARBA00022692"/>
    </source>
</evidence>
<comment type="subcellular location">
    <subcellularLocation>
        <location evidence="1">Membrane</location>
        <topology evidence="1">Single-pass membrane protein</topology>
    </subcellularLocation>
</comment>
<keyword evidence="4" id="KW-0472">Membrane</keyword>
<organism evidence="6 7">
    <name type="scientific">Rudanella paleaurantiibacter</name>
    <dbReference type="NCBI Taxonomy" id="2614655"/>
    <lineage>
        <taxon>Bacteria</taxon>
        <taxon>Pseudomonadati</taxon>
        <taxon>Bacteroidota</taxon>
        <taxon>Cytophagia</taxon>
        <taxon>Cytophagales</taxon>
        <taxon>Cytophagaceae</taxon>
        <taxon>Rudanella</taxon>
    </lineage>
</organism>